<accession>X1SFN5</accession>
<sequence>SVTSRIAVGGNLILQDTVTYTGVVSPELINIDLEPNRYGVQVTIEHTVGTNQAYDWEVFYEE</sequence>
<organism evidence="1">
    <name type="scientific">marine sediment metagenome</name>
    <dbReference type="NCBI Taxonomy" id="412755"/>
    <lineage>
        <taxon>unclassified sequences</taxon>
        <taxon>metagenomes</taxon>
        <taxon>ecological metagenomes</taxon>
    </lineage>
</organism>
<dbReference type="EMBL" id="BARV01045188">
    <property type="protein sequence ID" value="GAI66579.1"/>
    <property type="molecule type" value="Genomic_DNA"/>
</dbReference>
<name>X1SFN5_9ZZZZ</name>
<gene>
    <name evidence="1" type="ORF">S06H3_66372</name>
</gene>
<feature type="non-terminal residue" evidence="1">
    <location>
        <position position="1"/>
    </location>
</feature>
<reference evidence="1" key="1">
    <citation type="journal article" date="2014" name="Front. Microbiol.">
        <title>High frequency of phylogenetically diverse reductive dehalogenase-homologous genes in deep subseafloor sedimentary metagenomes.</title>
        <authorList>
            <person name="Kawai M."/>
            <person name="Futagami T."/>
            <person name="Toyoda A."/>
            <person name="Takaki Y."/>
            <person name="Nishi S."/>
            <person name="Hori S."/>
            <person name="Arai W."/>
            <person name="Tsubouchi T."/>
            <person name="Morono Y."/>
            <person name="Uchiyama I."/>
            <person name="Ito T."/>
            <person name="Fujiyama A."/>
            <person name="Inagaki F."/>
            <person name="Takami H."/>
        </authorList>
    </citation>
    <scope>NUCLEOTIDE SEQUENCE</scope>
    <source>
        <strain evidence="1">Expedition CK06-06</strain>
    </source>
</reference>
<protein>
    <submittedName>
        <fullName evidence="1">Uncharacterized protein</fullName>
    </submittedName>
</protein>
<comment type="caution">
    <text evidence="1">The sequence shown here is derived from an EMBL/GenBank/DDBJ whole genome shotgun (WGS) entry which is preliminary data.</text>
</comment>
<feature type="non-terminal residue" evidence="1">
    <location>
        <position position="62"/>
    </location>
</feature>
<dbReference type="AlphaFoldDB" id="X1SFN5"/>
<proteinExistence type="predicted"/>
<evidence type="ECO:0000313" key="1">
    <source>
        <dbReference type="EMBL" id="GAI66579.1"/>
    </source>
</evidence>